<keyword evidence="1" id="KW-0812">Transmembrane</keyword>
<keyword evidence="3" id="KW-1185">Reference proteome</keyword>
<keyword evidence="1" id="KW-1133">Transmembrane helix</keyword>
<organism evidence="2 3">
    <name type="scientific">Gloeocapsopsis dulcis AAB1 = 1H9</name>
    <dbReference type="NCBI Taxonomy" id="1433147"/>
    <lineage>
        <taxon>Bacteria</taxon>
        <taxon>Bacillati</taxon>
        <taxon>Cyanobacteriota</taxon>
        <taxon>Cyanophyceae</taxon>
        <taxon>Oscillatoriophycideae</taxon>
        <taxon>Chroococcales</taxon>
        <taxon>Chroococcaceae</taxon>
        <taxon>Gloeocapsopsis</taxon>
        <taxon>Gloeocapsopsis dulcis</taxon>
    </lineage>
</organism>
<comment type="caution">
    <text evidence="2">The sequence shown here is derived from an EMBL/GenBank/DDBJ whole genome shotgun (WGS) entry which is preliminary data.</text>
</comment>
<sequence length="178" mass="18536">MNNQGNDLEKLHIANLVICDKENSTMTGKFFAVLVGMLVSTAAISAPALAADNKVYPGGACTAINSGTAGLFHGNATTNLSNVNINVTCPVVRDVTGTAEGGGPDAFIDVSSPSVSCSLNTLNLQGGTHASRTATPFQLFPNVFRYDIRNVPQVSQGAYRIACFLPPGTAVLRYSVAE</sequence>
<proteinExistence type="predicted"/>
<dbReference type="AlphaFoldDB" id="A0A6N8G2E7"/>
<evidence type="ECO:0000313" key="2">
    <source>
        <dbReference type="EMBL" id="MUL38517.1"/>
    </source>
</evidence>
<protein>
    <submittedName>
        <fullName evidence="2">Uncharacterized protein</fullName>
    </submittedName>
</protein>
<evidence type="ECO:0000313" key="3">
    <source>
        <dbReference type="Proteomes" id="UP000441797"/>
    </source>
</evidence>
<evidence type="ECO:0000256" key="1">
    <source>
        <dbReference type="SAM" id="Phobius"/>
    </source>
</evidence>
<keyword evidence="1" id="KW-0472">Membrane</keyword>
<gene>
    <name evidence="2" type="ORF">BWI75_19855</name>
</gene>
<dbReference type="Proteomes" id="UP000441797">
    <property type="component" value="Unassembled WGS sequence"/>
</dbReference>
<name>A0A6N8G2E7_9CHRO</name>
<accession>A0A6N8G2E7</accession>
<dbReference type="EMBL" id="NAPY01000041">
    <property type="protein sequence ID" value="MUL38517.1"/>
    <property type="molecule type" value="Genomic_DNA"/>
</dbReference>
<feature type="transmembrane region" description="Helical" evidence="1">
    <location>
        <begin position="30"/>
        <end position="50"/>
    </location>
</feature>
<reference evidence="2 3" key="1">
    <citation type="journal article" date="2019" name="Front. Microbiol.">
        <title>Genomic Features for Desiccation Tolerance and Sugar Biosynthesis in the Extremophile Gloeocapsopsis sp. UTEX B3054.</title>
        <authorList>
            <person name="Urrejola C."/>
            <person name="Alcorta J."/>
            <person name="Salas L."/>
            <person name="Vasquez M."/>
            <person name="Polz M.F."/>
            <person name="Vicuna R."/>
            <person name="Diez B."/>
        </authorList>
    </citation>
    <scope>NUCLEOTIDE SEQUENCE [LARGE SCALE GENOMIC DNA]</scope>
    <source>
        <strain evidence="2 3">1H9</strain>
    </source>
</reference>